<evidence type="ECO:0000313" key="2">
    <source>
        <dbReference type="EMBL" id="PMD71347.1"/>
    </source>
</evidence>
<accession>A0A2N7AUR8</accession>
<keyword evidence="3" id="KW-1185">Reference proteome</keyword>
<comment type="caution">
    <text evidence="2">The sequence shown here is derived from an EMBL/GenBank/DDBJ whole genome shotgun (WGS) entry which is preliminary data.</text>
</comment>
<name>A0A2N7AUR8_9LACO</name>
<organism evidence="2 3">
    <name type="scientific">Companilactobacillus nuruki</name>
    <dbReference type="NCBI Taxonomy" id="1993540"/>
    <lineage>
        <taxon>Bacteria</taxon>
        <taxon>Bacillati</taxon>
        <taxon>Bacillota</taxon>
        <taxon>Bacilli</taxon>
        <taxon>Lactobacillales</taxon>
        <taxon>Lactobacillaceae</taxon>
        <taxon>Companilactobacillus</taxon>
    </lineage>
</organism>
<dbReference type="Pfam" id="PF25583">
    <property type="entry name" value="WCX"/>
    <property type="match status" value="1"/>
</dbReference>
<dbReference type="AlphaFoldDB" id="A0A2N7AUR8"/>
<evidence type="ECO:0000313" key="3">
    <source>
        <dbReference type="Proteomes" id="UP000235649"/>
    </source>
</evidence>
<reference evidence="2 3" key="1">
    <citation type="submission" date="2017-05" db="EMBL/GenBank/DDBJ databases">
        <title>Lactobacillus nurukis nov., sp. nov., isolated from nuruk.</title>
        <authorList>
            <person name="Kim S.-J."/>
        </authorList>
    </citation>
    <scope>NUCLEOTIDE SEQUENCE [LARGE SCALE GENOMIC DNA]</scope>
    <source>
        <strain evidence="2 3">SYF10-1a</strain>
    </source>
</reference>
<dbReference type="InterPro" id="IPR057727">
    <property type="entry name" value="WCX_dom"/>
</dbReference>
<dbReference type="EMBL" id="NIPR01000013">
    <property type="protein sequence ID" value="PMD71347.1"/>
    <property type="molecule type" value="Genomic_DNA"/>
</dbReference>
<sequence>MNQLMNNSERIVDILMGLLRGGTIDLDSYKSLYGRDYRTYRRDMKAIENNADFLAEYSMKYNSASKKNFVTKNGLINSEKILIVLEVLMASRAISKDELEELINQLLDLVSTSDRSKVKKLITPTIENYRPALDQPIFPMVKDFADWVVSKREITFKYADFSKRMIGVPLSIYFDSCHFYVMIYLVDEDKTTLYYLDQIKEAKAKRKVVNVPANKRIDVGKNINGNTALNKGNHIHYKFDYQSNKQTALNNVPNSYVSEDDDPNNSNETIVEGDLFSEGALLWVLSQGSHVKVLEPQSLIDKLRKELKKNLEFYPDEK</sequence>
<dbReference type="OrthoDB" id="2306002at2"/>
<protein>
    <recommendedName>
        <fullName evidence="1">WCX domain-containing protein</fullName>
    </recommendedName>
</protein>
<proteinExistence type="predicted"/>
<feature type="domain" description="WCX" evidence="1">
    <location>
        <begin position="280"/>
        <end position="309"/>
    </location>
</feature>
<evidence type="ECO:0000259" key="1">
    <source>
        <dbReference type="Pfam" id="PF25583"/>
    </source>
</evidence>
<gene>
    <name evidence="2" type="ORF">CBP76_05680</name>
</gene>
<dbReference type="Proteomes" id="UP000235649">
    <property type="component" value="Unassembled WGS sequence"/>
</dbReference>